<organism evidence="3 4">
    <name type="scientific">Streptomyces sp. 900129855</name>
    <dbReference type="NCBI Taxonomy" id="3155129"/>
    <lineage>
        <taxon>Bacteria</taxon>
        <taxon>Bacillati</taxon>
        <taxon>Actinomycetota</taxon>
        <taxon>Actinomycetes</taxon>
        <taxon>Kitasatosporales</taxon>
        <taxon>Streptomycetaceae</taxon>
        <taxon>Streptomyces</taxon>
    </lineage>
</organism>
<evidence type="ECO:0000256" key="1">
    <source>
        <dbReference type="SAM" id="MobiDB-lite"/>
    </source>
</evidence>
<reference evidence="3 4" key="1">
    <citation type="submission" date="2024-06" db="EMBL/GenBank/DDBJ databases">
        <title>The Natural Products Discovery Center: Release of the First 8490 Sequenced Strains for Exploring Actinobacteria Biosynthetic Diversity.</title>
        <authorList>
            <person name="Kalkreuter E."/>
            <person name="Kautsar S.A."/>
            <person name="Yang D."/>
            <person name="Bader C.D."/>
            <person name="Teijaro C.N."/>
            <person name="Fluegel L."/>
            <person name="Davis C.M."/>
            <person name="Simpson J.R."/>
            <person name="Lauterbach L."/>
            <person name="Steele A.D."/>
            <person name="Gui C."/>
            <person name="Meng S."/>
            <person name="Li G."/>
            <person name="Viehrig K."/>
            <person name="Ye F."/>
            <person name="Su P."/>
            <person name="Kiefer A.F."/>
            <person name="Nichols A."/>
            <person name="Cepeda A.J."/>
            <person name="Yan W."/>
            <person name="Fan B."/>
            <person name="Jiang Y."/>
            <person name="Adhikari A."/>
            <person name="Zheng C.-J."/>
            <person name="Schuster L."/>
            <person name="Cowan T.M."/>
            <person name="Smanski M.J."/>
            <person name="Chevrette M.G."/>
            <person name="De Carvalho L.P.S."/>
            <person name="Shen B."/>
        </authorList>
    </citation>
    <scope>NUCLEOTIDE SEQUENCE [LARGE SCALE GENOMIC DNA]</scope>
    <source>
        <strain evidence="3 4">NPDC033843</strain>
    </source>
</reference>
<accession>A0ABV2ZKT1</accession>
<evidence type="ECO:0000259" key="2">
    <source>
        <dbReference type="Pfam" id="PF21722"/>
    </source>
</evidence>
<feature type="compositionally biased region" description="Gly residues" evidence="1">
    <location>
        <begin position="183"/>
        <end position="193"/>
    </location>
</feature>
<dbReference type="EMBL" id="JBEZVE010000009">
    <property type="protein sequence ID" value="MEU3782700.1"/>
    <property type="molecule type" value="Genomic_DNA"/>
</dbReference>
<gene>
    <name evidence="3" type="ORF">AB0E89_19370</name>
</gene>
<feature type="compositionally biased region" description="Gly residues" evidence="1">
    <location>
        <begin position="151"/>
        <end position="162"/>
    </location>
</feature>
<sequence>MARACVCDDYFTVDPTGELCLKPGTMGLRGRVIFDEVGVRQFEKADYPWLARVRVQVQGGGGGSAGATADSGELIARPGAPAGAWAERLIEASALGAVETVVVGAGGVGGTGNNAGGAGGTSSFGGFVIAAGAEGGAANPPSGTAPVTARGPGGATTGTGDLVIGGGGSGVALRLDANNGFSGAGGDSQLGHGGNERRANGSGEPPTGWGAGAGGAFSTNGSAQTGTAGGQGVVIVELYG</sequence>
<feature type="region of interest" description="Disordered" evidence="1">
    <location>
        <begin position="139"/>
        <end position="162"/>
    </location>
</feature>
<comment type="caution">
    <text evidence="3">The sequence shown here is derived from an EMBL/GenBank/DDBJ whole genome shotgun (WGS) entry which is preliminary data.</text>
</comment>
<dbReference type="RefSeq" id="WP_361703541.1">
    <property type="nucleotide sequence ID" value="NZ_JBEZVE010000009.1"/>
</dbReference>
<protein>
    <recommendedName>
        <fullName evidence="2">Glycine-rich domain-containing protein</fullName>
    </recommendedName>
</protein>
<dbReference type="Proteomes" id="UP001550739">
    <property type="component" value="Unassembled WGS sequence"/>
</dbReference>
<keyword evidence="4" id="KW-1185">Reference proteome</keyword>
<feature type="region of interest" description="Disordered" evidence="1">
    <location>
        <begin position="183"/>
        <end position="228"/>
    </location>
</feature>
<feature type="compositionally biased region" description="Low complexity" evidence="1">
    <location>
        <begin position="139"/>
        <end position="150"/>
    </location>
</feature>
<evidence type="ECO:0000313" key="4">
    <source>
        <dbReference type="Proteomes" id="UP001550739"/>
    </source>
</evidence>
<dbReference type="InterPro" id="IPR049304">
    <property type="entry name" value="Gly_rich_dom"/>
</dbReference>
<name>A0ABV2ZKT1_9ACTN</name>
<evidence type="ECO:0000313" key="3">
    <source>
        <dbReference type="EMBL" id="MEU3782700.1"/>
    </source>
</evidence>
<proteinExistence type="predicted"/>
<feature type="domain" description="Glycine-rich" evidence="2">
    <location>
        <begin position="49"/>
        <end position="238"/>
    </location>
</feature>
<dbReference type="Pfam" id="PF21722">
    <property type="entry name" value="Gly_rich_2"/>
    <property type="match status" value="1"/>
</dbReference>